<dbReference type="OrthoDB" id="3130760at2759"/>
<organism evidence="1 2">
    <name type="scientific">Gymnopus androsaceus JB14</name>
    <dbReference type="NCBI Taxonomy" id="1447944"/>
    <lineage>
        <taxon>Eukaryota</taxon>
        <taxon>Fungi</taxon>
        <taxon>Dikarya</taxon>
        <taxon>Basidiomycota</taxon>
        <taxon>Agaricomycotina</taxon>
        <taxon>Agaricomycetes</taxon>
        <taxon>Agaricomycetidae</taxon>
        <taxon>Agaricales</taxon>
        <taxon>Marasmiineae</taxon>
        <taxon>Omphalotaceae</taxon>
        <taxon>Gymnopus</taxon>
    </lineage>
</organism>
<protein>
    <recommendedName>
        <fullName evidence="3">F-box domain-containing protein</fullName>
    </recommendedName>
</protein>
<proteinExistence type="predicted"/>
<sequence length="280" mass="31629">MRVFDVAHEVLRPQRRSVMFKQTLPPETTCDILDLSHPFDVKALASTSKSNRKFIQSYYSIRLSAHLSCYVNDSTLVRSTMDGSKSLIIGAFVLSFMNVVENINFPLWIAISGHSQEAWITCAAAEQWSLESDSVPTVFARHCDAYRSYRTSKQGRRVILVLSKNKAPIHLVGSFSTLAPNNFEVLMYERMVRGRVHIHDASSVWRAPLVGGTGKVNCVESSRSHTLRNERDLETPSRMRCVYIDCSMSLLPYTSRLLLFVGTRRFIGEDTCKLSINAPC</sequence>
<reference evidence="1" key="1">
    <citation type="journal article" date="2019" name="Environ. Microbiol.">
        <title>Fungal ecological strategies reflected in gene transcription - a case study of two litter decomposers.</title>
        <authorList>
            <person name="Barbi F."/>
            <person name="Kohler A."/>
            <person name="Barry K."/>
            <person name="Baskaran P."/>
            <person name="Daum C."/>
            <person name="Fauchery L."/>
            <person name="Ihrmark K."/>
            <person name="Kuo A."/>
            <person name="LaButti K."/>
            <person name="Lipzen A."/>
            <person name="Morin E."/>
            <person name="Grigoriev I.V."/>
            <person name="Henrissat B."/>
            <person name="Lindahl B."/>
            <person name="Martin F."/>
        </authorList>
    </citation>
    <scope>NUCLEOTIDE SEQUENCE</scope>
    <source>
        <strain evidence="1">JB14</strain>
    </source>
</reference>
<evidence type="ECO:0000313" key="1">
    <source>
        <dbReference type="EMBL" id="KAE9400127.1"/>
    </source>
</evidence>
<dbReference type="AlphaFoldDB" id="A0A6A4HT38"/>
<name>A0A6A4HT38_9AGAR</name>
<dbReference type="EMBL" id="ML769460">
    <property type="protein sequence ID" value="KAE9400127.1"/>
    <property type="molecule type" value="Genomic_DNA"/>
</dbReference>
<gene>
    <name evidence="1" type="ORF">BT96DRAFT_993295</name>
</gene>
<dbReference type="Proteomes" id="UP000799118">
    <property type="component" value="Unassembled WGS sequence"/>
</dbReference>
<keyword evidence="2" id="KW-1185">Reference proteome</keyword>
<accession>A0A6A4HT38</accession>
<evidence type="ECO:0000313" key="2">
    <source>
        <dbReference type="Proteomes" id="UP000799118"/>
    </source>
</evidence>
<evidence type="ECO:0008006" key="3">
    <source>
        <dbReference type="Google" id="ProtNLM"/>
    </source>
</evidence>